<dbReference type="EMBL" id="KZ824998">
    <property type="protein sequence ID" value="RAH65205.1"/>
    <property type="molecule type" value="Genomic_DNA"/>
</dbReference>
<gene>
    <name evidence="1" type="ORF">BO66DRAFT_405673</name>
</gene>
<reference evidence="1" key="1">
    <citation type="submission" date="2018-02" db="EMBL/GenBank/DDBJ databases">
        <title>The genomes of Aspergillus section Nigri reveals drivers in fungal speciation.</title>
        <authorList>
            <consortium name="DOE Joint Genome Institute"/>
            <person name="Vesth T.C."/>
            <person name="Nybo J."/>
            <person name="Theobald S."/>
            <person name="Brandl J."/>
            <person name="Frisvad J.C."/>
            <person name="Nielsen K.F."/>
            <person name="Lyhne E.K."/>
            <person name="Kogle M.E."/>
            <person name="Kuo A."/>
            <person name="Riley R."/>
            <person name="Clum A."/>
            <person name="Nolan M."/>
            <person name="Lipzen A."/>
            <person name="Salamov A."/>
            <person name="Henrissat B."/>
            <person name="Wiebenga A."/>
            <person name="De vries R.P."/>
            <person name="Grigoriev I.V."/>
            <person name="Mortensen U.H."/>
            <person name="Andersen M.R."/>
            <person name="Baker S.E."/>
        </authorList>
    </citation>
    <scope>NUCLEOTIDE SEQUENCE</scope>
    <source>
        <strain evidence="1">CBS 121060</strain>
    </source>
</reference>
<sequence length="178" mass="20327">MSDYVEQTFAEVVGAPKGLKALHYVDYAHRLQNMARRMFQQHLSADRLQVYVDRAPADPAGGPNPDKSYTDIFIYDLFIRFSITAVLDGIASFDGKNDPQNLGRNVDKSNLHLRYLECTTNLLGSCILEHINRDLKFRGASTNYKLLKYSLLFFFLIHKGWSDGPLSDLGWGPIRRRN</sequence>
<organism evidence="1 2">
    <name type="scientific">Aspergillus aculeatinus CBS 121060</name>
    <dbReference type="NCBI Taxonomy" id="1448322"/>
    <lineage>
        <taxon>Eukaryota</taxon>
        <taxon>Fungi</taxon>
        <taxon>Dikarya</taxon>
        <taxon>Ascomycota</taxon>
        <taxon>Pezizomycotina</taxon>
        <taxon>Eurotiomycetes</taxon>
        <taxon>Eurotiomycetidae</taxon>
        <taxon>Eurotiales</taxon>
        <taxon>Aspergillaceae</taxon>
        <taxon>Aspergillus</taxon>
        <taxon>Aspergillus subgen. Circumdati</taxon>
    </lineage>
</organism>
<proteinExistence type="predicted"/>
<evidence type="ECO:0000313" key="1">
    <source>
        <dbReference type="EMBL" id="RAH65205.1"/>
    </source>
</evidence>
<evidence type="ECO:0000313" key="2">
    <source>
        <dbReference type="Proteomes" id="UP000249661"/>
    </source>
</evidence>
<dbReference type="Proteomes" id="UP000249661">
    <property type="component" value="Unassembled WGS sequence"/>
</dbReference>
<keyword evidence="2" id="KW-1185">Reference proteome</keyword>
<protein>
    <submittedName>
        <fullName evidence="1">Uncharacterized protein</fullName>
    </submittedName>
</protein>
<accession>A0ACD1GVP0</accession>
<name>A0ACD1GVP0_9EURO</name>